<dbReference type="RefSeq" id="WP_350280598.1">
    <property type="nucleotide sequence ID" value="NZ_CP158165.1"/>
</dbReference>
<evidence type="ECO:0000313" key="2">
    <source>
        <dbReference type="EMBL" id="XBV27817.1"/>
    </source>
</evidence>
<organism evidence="2">
    <name type="scientific">Kribbella sp. HUAS MG21</name>
    <dbReference type="NCBI Taxonomy" id="3160966"/>
    <lineage>
        <taxon>Bacteria</taxon>
        <taxon>Bacillati</taxon>
        <taxon>Actinomycetota</taxon>
        <taxon>Actinomycetes</taxon>
        <taxon>Propionibacteriales</taxon>
        <taxon>Kribbellaceae</taxon>
        <taxon>Kribbella</taxon>
    </lineage>
</organism>
<dbReference type="PANTHER" id="PTHR35908:SF1">
    <property type="entry name" value="CONSERVED PROTEIN"/>
    <property type="match status" value="1"/>
</dbReference>
<evidence type="ECO:0000259" key="1">
    <source>
        <dbReference type="Pfam" id="PF18029"/>
    </source>
</evidence>
<reference evidence="2" key="1">
    <citation type="submission" date="2024-06" db="EMBL/GenBank/DDBJ databases">
        <title>Kribbella sp. strain HUAS MG21 genome sequences.</title>
        <authorList>
            <person name="Mo P."/>
        </authorList>
    </citation>
    <scope>NUCLEOTIDE SEQUENCE</scope>
    <source>
        <strain evidence="2">HUAS MG21</strain>
    </source>
</reference>
<dbReference type="SUPFAM" id="SSF54593">
    <property type="entry name" value="Glyoxalase/Bleomycin resistance protein/Dihydroxybiphenyl dioxygenase"/>
    <property type="match status" value="1"/>
</dbReference>
<dbReference type="InterPro" id="IPR029068">
    <property type="entry name" value="Glyas_Bleomycin-R_OHBP_Dase"/>
</dbReference>
<dbReference type="Gene3D" id="3.10.180.10">
    <property type="entry name" value="2,3-Dihydroxybiphenyl 1,2-Dioxygenase, domain 1"/>
    <property type="match status" value="1"/>
</dbReference>
<dbReference type="PANTHER" id="PTHR35908">
    <property type="entry name" value="HYPOTHETICAL FUSION PROTEIN"/>
    <property type="match status" value="1"/>
</dbReference>
<dbReference type="Pfam" id="PF18029">
    <property type="entry name" value="Glyoxalase_6"/>
    <property type="match status" value="1"/>
</dbReference>
<dbReference type="InterPro" id="IPR041581">
    <property type="entry name" value="Glyoxalase_6"/>
</dbReference>
<accession>A0AAU7TM21</accession>
<gene>
    <name evidence="2" type="ORF">ABN611_15615</name>
</gene>
<feature type="domain" description="Glyoxalase-like" evidence="1">
    <location>
        <begin position="8"/>
        <end position="116"/>
    </location>
</feature>
<name>A0AAU7TM21_9ACTN</name>
<dbReference type="EMBL" id="CP158165">
    <property type="protein sequence ID" value="XBV27817.1"/>
    <property type="molecule type" value="Genomic_DNA"/>
</dbReference>
<dbReference type="CDD" id="cd06587">
    <property type="entry name" value="VOC"/>
    <property type="match status" value="1"/>
</dbReference>
<dbReference type="AlphaFoldDB" id="A0AAU7TM21"/>
<protein>
    <submittedName>
        <fullName evidence="2">VOC family protein</fullName>
    </submittedName>
</protein>
<proteinExistence type="predicted"/>
<sequence length="120" mass="13471">MRSAILNVTFDCTDARAQAEFWSQVTRWPATFHDMPGNPFWRVGEETGASLVFVTVPEPKTTKNRIHLDLLPRDGTQAEELERLQALGARVVDDRRTATPGSWIVLADPEGNEFCLEEGD</sequence>